<dbReference type="Proteomes" id="UP001642720">
    <property type="component" value="Unassembled WGS sequence"/>
</dbReference>
<sequence>MAPVSLELSTAAGAIVYACLVAAGIQTPQPESGGHAADRDGWTVGWTGSDDLVDAMQWRERQPEIPARPLESRACLARGSWPLLPLLARRRYEGALRSFPLSFYRMAPSPANVEYTACRSTLYSASSFPPRVPGGPGYSTSGRRLQTDTRLCP</sequence>
<protein>
    <submittedName>
        <fullName evidence="2">Uncharacterized protein</fullName>
    </submittedName>
</protein>
<organism evidence="2 3">
    <name type="scientific">Trichoderma ghanense</name>
    <dbReference type="NCBI Taxonomy" id="65468"/>
    <lineage>
        <taxon>Eukaryota</taxon>
        <taxon>Fungi</taxon>
        <taxon>Dikarya</taxon>
        <taxon>Ascomycota</taxon>
        <taxon>Pezizomycotina</taxon>
        <taxon>Sordariomycetes</taxon>
        <taxon>Hypocreomycetidae</taxon>
        <taxon>Hypocreales</taxon>
        <taxon>Hypocreaceae</taxon>
        <taxon>Trichoderma</taxon>
    </lineage>
</organism>
<dbReference type="GeneID" id="300578744"/>
<comment type="caution">
    <text evidence="2">The sequence shown here is derived from an EMBL/GenBank/DDBJ whole genome shotgun (WGS) entry which is preliminary data.</text>
</comment>
<reference evidence="2 3" key="1">
    <citation type="submission" date="2018-01" db="EMBL/GenBank/DDBJ databases">
        <title>Genome characterization of the sugarcane-associated fungus Trichoderma ghanense CCMA-1212 and their application in lignocelulose bioconversion.</title>
        <authorList>
            <person name="Steindorff A.S."/>
            <person name="Mendes T.D."/>
            <person name="Vilela E.S.D."/>
            <person name="Rodrigues D.S."/>
            <person name="Formighieri E.F."/>
            <person name="Melo I.S."/>
            <person name="Favaro L.C.L."/>
        </authorList>
    </citation>
    <scope>NUCLEOTIDE SEQUENCE [LARGE SCALE GENOMIC DNA]</scope>
    <source>
        <strain evidence="2 3">CCMA-1212</strain>
    </source>
</reference>
<evidence type="ECO:0000313" key="3">
    <source>
        <dbReference type="Proteomes" id="UP001642720"/>
    </source>
</evidence>
<name>A0ABY2GZ21_9HYPO</name>
<dbReference type="RefSeq" id="XP_073556875.1">
    <property type="nucleotide sequence ID" value="XM_073704294.1"/>
</dbReference>
<dbReference type="EMBL" id="PPTA01000010">
    <property type="protein sequence ID" value="TFB00674.1"/>
    <property type="molecule type" value="Genomic_DNA"/>
</dbReference>
<proteinExistence type="predicted"/>
<evidence type="ECO:0000313" key="2">
    <source>
        <dbReference type="EMBL" id="TFB00674.1"/>
    </source>
</evidence>
<evidence type="ECO:0000256" key="1">
    <source>
        <dbReference type="SAM" id="MobiDB-lite"/>
    </source>
</evidence>
<feature type="region of interest" description="Disordered" evidence="1">
    <location>
        <begin position="132"/>
        <end position="153"/>
    </location>
</feature>
<accession>A0ABY2GZ21</accession>
<keyword evidence="3" id="KW-1185">Reference proteome</keyword>
<gene>
    <name evidence="2" type="ORF">CCMA1212_007116</name>
</gene>